<dbReference type="Pfam" id="PF02709">
    <property type="entry name" value="Glyco_transf_7C"/>
    <property type="match status" value="1"/>
</dbReference>
<dbReference type="InterPro" id="IPR027791">
    <property type="entry name" value="Galactosyl_T_C"/>
</dbReference>
<keyword evidence="7 11" id="KW-0735">Signal-anchor</keyword>
<dbReference type="Gene3D" id="3.90.550.10">
    <property type="entry name" value="Spore Coat Polysaccharide Biosynthesis Protein SpsA, Chain A"/>
    <property type="match status" value="1"/>
</dbReference>
<comment type="subcellular location">
    <subcellularLocation>
        <location evidence="1">Membrane</location>
        <topology evidence="1">Single-pass type II membrane protein</topology>
    </subcellularLocation>
</comment>
<evidence type="ECO:0000256" key="10">
    <source>
        <dbReference type="ARBA" id="ARBA00023180"/>
    </source>
</evidence>
<dbReference type="EC" id="2.4.1.-" evidence="11"/>
<proteinExistence type="inferred from homology"/>
<evidence type="ECO:0000313" key="13">
    <source>
        <dbReference type="Proteomes" id="UP000749559"/>
    </source>
</evidence>
<evidence type="ECO:0000256" key="8">
    <source>
        <dbReference type="ARBA" id="ARBA00022989"/>
    </source>
</evidence>
<reference evidence="12" key="1">
    <citation type="submission" date="2022-03" db="EMBL/GenBank/DDBJ databases">
        <authorList>
            <person name="Martin C."/>
        </authorList>
    </citation>
    <scope>NUCLEOTIDE SEQUENCE</scope>
</reference>
<feature type="non-terminal residue" evidence="12">
    <location>
        <position position="1"/>
    </location>
</feature>
<dbReference type="EMBL" id="CAIIXF020000003">
    <property type="protein sequence ID" value="CAH1779087.1"/>
    <property type="molecule type" value="Genomic_DNA"/>
</dbReference>
<keyword evidence="13" id="KW-1185">Reference proteome</keyword>
<protein>
    <recommendedName>
        <fullName evidence="11">Beta-1,4-galactosyltransferase</fullName>
        <ecNumber evidence="11">2.4.1.-</ecNumber>
    </recommendedName>
</protein>
<dbReference type="SUPFAM" id="SSF53448">
    <property type="entry name" value="Nucleotide-diphospho-sugar transferases"/>
    <property type="match status" value="1"/>
</dbReference>
<evidence type="ECO:0000256" key="1">
    <source>
        <dbReference type="ARBA" id="ARBA00004606"/>
    </source>
</evidence>
<evidence type="ECO:0000256" key="7">
    <source>
        <dbReference type="ARBA" id="ARBA00022968"/>
    </source>
</evidence>
<dbReference type="GO" id="GO:0005975">
    <property type="term" value="P:carbohydrate metabolic process"/>
    <property type="evidence" value="ECO:0007669"/>
    <property type="project" value="InterPro"/>
</dbReference>
<feature type="transmembrane region" description="Helical" evidence="11">
    <location>
        <begin position="18"/>
        <end position="36"/>
    </location>
</feature>
<dbReference type="UniPathway" id="UPA00378"/>
<gene>
    <name evidence="12" type="ORF">OFUS_LOCUS5928</name>
</gene>
<dbReference type="GO" id="GO:0006688">
    <property type="term" value="P:glycosphingolipid biosynthetic process"/>
    <property type="evidence" value="ECO:0007669"/>
    <property type="project" value="TreeGrafter"/>
</dbReference>
<evidence type="ECO:0000256" key="4">
    <source>
        <dbReference type="ARBA" id="ARBA00022676"/>
    </source>
</evidence>
<sequence length="368" mass="42822">INCYQAKYKMRKNVRTTTCFKIVVFVSFTGILLYFHNTPVPNQGDKRLVLNTNTIKKGKSEESTFNCSIFRKLIGQQNIEFPSKITWEQIYKKNDNVTAGGQWSPTNCGAEDEIAIIIAYRDREEHLKQFLNYMHPFLQRQKLSYRIVVVEQNKPAIFNKASLFNTGFKIISELGINYTCFIFHDVDIFPENDRMIYSCQKKIVLHLAAYIDVHNYKKPPYTLTGGVVAIAPDTYKKLNGYSNGFWGWGGEDNDLLIRCLHIHVPFRQCINWTECRYTTLKHSRDQGNPENHVHYILNKKEPDFRNDGLTTVNFTLHAAKQFKLFTWLYVSFDTSTLTRENTDFFGADADAAIAMQEKDGRSFDEYLW</sequence>
<comment type="function">
    <text evidence="11">Catalyses the transfer of galactose onto proteins or lipids.</text>
</comment>
<dbReference type="OrthoDB" id="10016069at2759"/>
<dbReference type="PANTHER" id="PTHR19300:SF57">
    <property type="entry name" value="BETA-1,4-N-ACETYLGALACTOSAMINYLTRANSFERASE"/>
    <property type="match status" value="1"/>
</dbReference>
<keyword evidence="5 11" id="KW-0808">Transferase</keyword>
<dbReference type="InterPro" id="IPR029044">
    <property type="entry name" value="Nucleotide-diphossugar_trans"/>
</dbReference>
<dbReference type="Proteomes" id="UP000749559">
    <property type="component" value="Unassembled WGS sequence"/>
</dbReference>
<organism evidence="12 13">
    <name type="scientific">Owenia fusiformis</name>
    <name type="common">Polychaete worm</name>
    <dbReference type="NCBI Taxonomy" id="6347"/>
    <lineage>
        <taxon>Eukaryota</taxon>
        <taxon>Metazoa</taxon>
        <taxon>Spiralia</taxon>
        <taxon>Lophotrochozoa</taxon>
        <taxon>Annelida</taxon>
        <taxon>Polychaeta</taxon>
        <taxon>Sedentaria</taxon>
        <taxon>Canalipalpata</taxon>
        <taxon>Sabellida</taxon>
        <taxon>Oweniida</taxon>
        <taxon>Oweniidae</taxon>
        <taxon>Owenia</taxon>
    </lineage>
</organism>
<keyword evidence="10 11" id="KW-0325">Glycoprotein</keyword>
<comment type="caution">
    <text evidence="12">The sequence shown here is derived from an EMBL/GenBank/DDBJ whole genome shotgun (WGS) entry which is preliminary data.</text>
</comment>
<dbReference type="Pfam" id="PF13733">
    <property type="entry name" value="Glyco_transf_7N"/>
    <property type="match status" value="1"/>
</dbReference>
<evidence type="ECO:0000256" key="9">
    <source>
        <dbReference type="ARBA" id="ARBA00023136"/>
    </source>
</evidence>
<dbReference type="AlphaFoldDB" id="A0A8J1TT05"/>
<dbReference type="GO" id="GO:0016020">
    <property type="term" value="C:membrane"/>
    <property type="evidence" value="ECO:0007669"/>
    <property type="project" value="UniProtKB-SubCell"/>
</dbReference>
<evidence type="ECO:0000313" key="12">
    <source>
        <dbReference type="EMBL" id="CAH1779087.1"/>
    </source>
</evidence>
<keyword evidence="6 11" id="KW-0812">Transmembrane</keyword>
<comment type="pathway">
    <text evidence="2 11">Protein modification; protein glycosylation.</text>
</comment>
<dbReference type="PRINTS" id="PR02050">
    <property type="entry name" value="B14GALTRFASE"/>
</dbReference>
<evidence type="ECO:0000256" key="2">
    <source>
        <dbReference type="ARBA" id="ARBA00004922"/>
    </source>
</evidence>
<keyword evidence="8 11" id="KW-1133">Transmembrane helix</keyword>
<dbReference type="GO" id="GO:0033842">
    <property type="term" value="F:N-acetyl-beta-glucosaminyl-derivative 4-beta-N-acetylgalactosaminyltransferase activity"/>
    <property type="evidence" value="ECO:0007669"/>
    <property type="project" value="TreeGrafter"/>
</dbReference>
<dbReference type="PANTHER" id="PTHR19300">
    <property type="entry name" value="BETA-1,4-GALACTOSYLTRANSFERASE"/>
    <property type="match status" value="1"/>
</dbReference>
<evidence type="ECO:0000256" key="11">
    <source>
        <dbReference type="RuleBase" id="RU368121"/>
    </source>
</evidence>
<evidence type="ECO:0000256" key="3">
    <source>
        <dbReference type="ARBA" id="ARBA00005735"/>
    </source>
</evidence>
<dbReference type="GO" id="GO:0005794">
    <property type="term" value="C:Golgi apparatus"/>
    <property type="evidence" value="ECO:0007669"/>
    <property type="project" value="TreeGrafter"/>
</dbReference>
<accession>A0A8J1TT05</accession>
<name>A0A8J1TT05_OWEFU</name>
<keyword evidence="9 11" id="KW-0472">Membrane</keyword>
<dbReference type="GO" id="GO:0008378">
    <property type="term" value="F:galactosyltransferase activity"/>
    <property type="evidence" value="ECO:0007669"/>
    <property type="project" value="TreeGrafter"/>
</dbReference>
<dbReference type="InterPro" id="IPR003859">
    <property type="entry name" value="Galactosyl_T"/>
</dbReference>
<dbReference type="InterPro" id="IPR027995">
    <property type="entry name" value="Galactosyl_T_N"/>
</dbReference>
<comment type="similarity">
    <text evidence="3 11">Belongs to the glycosyltransferase 7 family.</text>
</comment>
<evidence type="ECO:0000256" key="5">
    <source>
        <dbReference type="ARBA" id="ARBA00022679"/>
    </source>
</evidence>
<evidence type="ECO:0000256" key="6">
    <source>
        <dbReference type="ARBA" id="ARBA00022692"/>
    </source>
</evidence>
<keyword evidence="4 11" id="KW-0328">Glycosyltransferase</keyword>